<dbReference type="AlphaFoldDB" id="A0A3Q7GW92"/>
<dbReference type="InterPro" id="IPR004827">
    <property type="entry name" value="bZIP"/>
</dbReference>
<dbReference type="PROSITE" id="PS51087">
    <property type="entry name" value="APAG"/>
    <property type="match status" value="1"/>
</dbReference>
<feature type="region of interest" description="Disordered" evidence="9">
    <location>
        <begin position="592"/>
        <end position="638"/>
    </location>
</feature>
<dbReference type="Gramene" id="Solyc06g053360.3.1">
    <property type="protein sequence ID" value="Solyc06g053360.3.1"/>
    <property type="gene ID" value="Solyc06g053360.3"/>
</dbReference>
<keyword evidence="7" id="KW-0539">Nucleus</keyword>
<reference evidence="12" key="1">
    <citation type="journal article" date="2012" name="Nature">
        <title>The tomato genome sequence provides insights into fleshy fruit evolution.</title>
        <authorList>
            <consortium name="Tomato Genome Consortium"/>
        </authorList>
    </citation>
    <scope>NUCLEOTIDE SEQUENCE [LARGE SCALE GENOMIC DNA]</scope>
    <source>
        <strain evidence="12">cv. Heinz 1706</strain>
    </source>
</reference>
<feature type="domain" description="BZIP" evidence="10">
    <location>
        <begin position="715"/>
        <end position="768"/>
    </location>
</feature>
<dbReference type="Gene3D" id="2.60.40.1470">
    <property type="entry name" value="ApaG domain"/>
    <property type="match status" value="1"/>
</dbReference>
<dbReference type="PROSITE" id="PS50217">
    <property type="entry name" value="BZIP"/>
    <property type="match status" value="1"/>
</dbReference>
<keyword evidence="5" id="KW-0238">DNA-binding</keyword>
<dbReference type="CDD" id="cd14703">
    <property type="entry name" value="bZIP_plant_RF2"/>
    <property type="match status" value="1"/>
</dbReference>
<evidence type="ECO:0000256" key="7">
    <source>
        <dbReference type="ARBA" id="ARBA00023242"/>
    </source>
</evidence>
<comment type="subcellular location">
    <subcellularLocation>
        <location evidence="1">Nucleus</location>
    </subcellularLocation>
</comment>
<evidence type="ECO:0000313" key="12">
    <source>
        <dbReference type="EnsemblPlants" id="Solyc06g053360.3.1"/>
    </source>
</evidence>
<dbReference type="Pfam" id="PF12937">
    <property type="entry name" value="F-box-like"/>
    <property type="match status" value="1"/>
</dbReference>
<dbReference type="Pfam" id="PF07059">
    <property type="entry name" value="EDR2_C"/>
    <property type="match status" value="1"/>
</dbReference>
<dbReference type="Proteomes" id="UP000004994">
    <property type="component" value="Chromosome 6"/>
</dbReference>
<organism evidence="12">
    <name type="scientific">Solanum lycopersicum</name>
    <name type="common">Tomato</name>
    <name type="synonym">Lycopersicon esculentum</name>
    <dbReference type="NCBI Taxonomy" id="4081"/>
    <lineage>
        <taxon>Eukaryota</taxon>
        <taxon>Viridiplantae</taxon>
        <taxon>Streptophyta</taxon>
        <taxon>Embryophyta</taxon>
        <taxon>Tracheophyta</taxon>
        <taxon>Spermatophyta</taxon>
        <taxon>Magnoliopsida</taxon>
        <taxon>eudicotyledons</taxon>
        <taxon>Gunneridae</taxon>
        <taxon>Pentapetalae</taxon>
        <taxon>asterids</taxon>
        <taxon>lamiids</taxon>
        <taxon>Solanales</taxon>
        <taxon>Solanaceae</taxon>
        <taxon>Solanoideae</taxon>
        <taxon>Solaneae</taxon>
        <taxon>Solanum</taxon>
        <taxon>Solanum subgen. Lycopersicon</taxon>
    </lineage>
</organism>
<keyword evidence="8" id="KW-0175">Coiled coil</keyword>
<dbReference type="PaxDb" id="4081-Solyc06g053340.2.1"/>
<dbReference type="InterPro" id="IPR009769">
    <property type="entry name" value="EDR2_C"/>
</dbReference>
<dbReference type="InterPro" id="IPR007474">
    <property type="entry name" value="ApaG_domain"/>
</dbReference>
<dbReference type="Pfam" id="PF04379">
    <property type="entry name" value="DUF525"/>
    <property type="match status" value="1"/>
</dbReference>
<evidence type="ECO:0000256" key="3">
    <source>
        <dbReference type="ARBA" id="ARBA00022786"/>
    </source>
</evidence>
<dbReference type="PANTHER" id="PTHR47463">
    <property type="entry name" value="F-BOX PROTEIN SKIP16"/>
    <property type="match status" value="1"/>
</dbReference>
<keyword evidence="13" id="KW-1185">Reference proteome</keyword>
<name>A0A3Q7GW92_SOLLC</name>
<dbReference type="SUPFAM" id="SSF110069">
    <property type="entry name" value="ApaG-like"/>
    <property type="match status" value="1"/>
</dbReference>
<evidence type="ECO:0000256" key="9">
    <source>
        <dbReference type="SAM" id="MobiDB-lite"/>
    </source>
</evidence>
<dbReference type="InterPro" id="IPR037883">
    <property type="entry name" value="Knr4/Smi1-like_sf"/>
</dbReference>
<feature type="compositionally biased region" description="Polar residues" evidence="9">
    <location>
        <begin position="592"/>
        <end position="615"/>
    </location>
</feature>
<dbReference type="InterPro" id="IPR044759">
    <property type="entry name" value="bZIP_RF2"/>
</dbReference>
<keyword evidence="6" id="KW-0804">Transcription</keyword>
<evidence type="ECO:0000256" key="5">
    <source>
        <dbReference type="ARBA" id="ARBA00023125"/>
    </source>
</evidence>
<dbReference type="FunFam" id="1.20.5.170:FF:000009">
    <property type="entry name" value="probable transcription factor PosF21"/>
    <property type="match status" value="1"/>
</dbReference>
<dbReference type="Gene3D" id="1.20.5.170">
    <property type="match status" value="1"/>
</dbReference>
<dbReference type="STRING" id="4081.A0A3Q7GW92"/>
<dbReference type="Pfam" id="PF00170">
    <property type="entry name" value="bZIP_1"/>
    <property type="match status" value="1"/>
</dbReference>
<dbReference type="Gene3D" id="3.40.1580.10">
    <property type="entry name" value="SMI1/KNR4-like"/>
    <property type="match status" value="1"/>
</dbReference>
<sequence>MDVERLGGLSMHIILSKLTPQDAASVACVSKRFRNWSSDDLLWSKFCADDLDLSSPIDPLGNPMPSFKASYQTWREDFNQYPWPLITRVKRCWDRLKEWLAINFPEGLSTLRKGASEEEILELEKSLKVKLPLPTRVLYRFYDGQELSSEESSGSAPGSLLGLMGGYSFYDHLVNVSLLPLHQMIIETKETIRHIGLGNRSKYVVVAASCGHNEKVFFLNCSTGQLNVGTRNLTTEGEVIPCVPSALISSVHNVKATQPQDAMLLWLEEHVRRLQHGMINVRKEGKVRSISLFPEVPPLCSLAVTNGVKTRLIVKSCQVRASSVFVPEFSTIQDEYEKSFFAYSIRMSLSPEGCIMNGMAFNSCQLYCRHWIIRCNDNVVDNVNGEAVIGKFPLLRPGEEEFVYQSCSSQQDSPGSIEGSFTFVPGRVSARGFMFWVGVFSVWIWRVCMDKDKSSSSHIGGSLPPSGRYSLFSPPGSSSNVKSEQPGLANLPPLGPGNASESGHFGHGLSADSSLFSLDISRMSDNPPRKFGHRRAHSEILTLPDDISFDSDLGVVGLDGPSLSDETEEDILSMYLDMDKFNSSTLSSEFQVGESSSAAPGSSQTTAMASGTNKFAPTVSEKPRVRHQHSQSMDGSTTIKPEMLMSGVEEPSSAETKKATSAAKLAELALIDPKRAKRKLFLLPEHFISISCPLQLFLEPTSEQAQLPKSWIWANRQSAARSKERKMRYIAELERKVQTLQTEATTLSTQLTLLQRDTNGLNAENSELKLRLQTMEQQVHLQDALNDALKEEIQHLKVLTGQGIANGGPMMNFPATFGGNQQFYSNNQAMHTLLFSLHMANLDGDNEPEWIKRVKSEGSIPFLDPDNCSNGWASPPGNSFMVRGPEYFSTKVKVPGGEFLLKPLGFDWIKGPKKISDILNNPKHRIRMALQDETPTGCKPFIWAFNLQVPSKENFSAVVYFVGLEPVPEGSLMEQFLKGDDAFRTKRLKLIANIVKGPWIVRKAVGEQAICVIGRALTCKYSIADDFIEVDVDIGSSVIANAIVHLAYNYISTLTVDLAFLIESQTQSELPERILGAVRFSELQTSSATLVEMPSNGNMGEFLPSFPSRLWKSFGNSFSHLVQADTQDGSSSSSPSLVKEVVDNGLSEEGTKK</sequence>
<feature type="compositionally biased region" description="Low complexity" evidence="9">
    <location>
        <begin position="486"/>
        <end position="499"/>
    </location>
</feature>
<dbReference type="InterPro" id="IPR036047">
    <property type="entry name" value="F-box-like_dom_sf"/>
</dbReference>
<feature type="coiled-coil region" evidence="8">
    <location>
        <begin position="723"/>
        <end position="792"/>
    </location>
</feature>
<dbReference type="InParanoid" id="A0A3Q7GW92"/>
<evidence type="ECO:0000256" key="1">
    <source>
        <dbReference type="ARBA" id="ARBA00004123"/>
    </source>
</evidence>
<feature type="domain" description="ApaG" evidence="11">
    <location>
        <begin position="311"/>
        <end position="456"/>
    </location>
</feature>
<dbReference type="InterPro" id="IPR001810">
    <property type="entry name" value="F-box_dom"/>
</dbReference>
<dbReference type="InterPro" id="IPR036767">
    <property type="entry name" value="ApaG_sf"/>
</dbReference>
<evidence type="ECO:0000259" key="11">
    <source>
        <dbReference type="PROSITE" id="PS51087"/>
    </source>
</evidence>
<dbReference type="EnsemblPlants" id="Solyc06g053360.3.1">
    <property type="protein sequence ID" value="Solyc06g053360.3.1"/>
    <property type="gene ID" value="Solyc06g053360.3"/>
</dbReference>
<keyword evidence="3" id="KW-0833">Ubl conjugation pathway</keyword>
<feature type="region of interest" description="Disordered" evidence="9">
    <location>
        <begin position="1125"/>
        <end position="1153"/>
    </location>
</feature>
<evidence type="ECO:0000313" key="13">
    <source>
        <dbReference type="Proteomes" id="UP000004994"/>
    </source>
</evidence>
<reference evidence="12" key="2">
    <citation type="submission" date="2019-01" db="UniProtKB">
        <authorList>
            <consortium name="EnsemblPlants"/>
        </authorList>
    </citation>
    <scope>IDENTIFICATION</scope>
    <source>
        <strain evidence="12">cv. Heinz 1706</strain>
    </source>
</reference>
<dbReference type="SMART" id="SM00338">
    <property type="entry name" value="BRLZ"/>
    <property type="match status" value="1"/>
</dbReference>
<comment type="pathway">
    <text evidence="2">Protein modification; protein ubiquitination.</text>
</comment>
<dbReference type="GO" id="GO:0005634">
    <property type="term" value="C:nucleus"/>
    <property type="evidence" value="ECO:0007669"/>
    <property type="project" value="UniProtKB-SubCell"/>
</dbReference>
<accession>A0A3Q7GW92</accession>
<evidence type="ECO:0000256" key="6">
    <source>
        <dbReference type="ARBA" id="ARBA00023163"/>
    </source>
</evidence>
<dbReference type="SUPFAM" id="SSF57959">
    <property type="entry name" value="Leucine zipper domain"/>
    <property type="match status" value="1"/>
</dbReference>
<evidence type="ECO:0000256" key="8">
    <source>
        <dbReference type="SAM" id="Coils"/>
    </source>
</evidence>
<evidence type="ECO:0000259" key="10">
    <source>
        <dbReference type="PROSITE" id="PS50217"/>
    </source>
</evidence>
<dbReference type="Gene3D" id="1.20.1280.50">
    <property type="match status" value="1"/>
</dbReference>
<evidence type="ECO:0008006" key="14">
    <source>
        <dbReference type="Google" id="ProtNLM"/>
    </source>
</evidence>
<evidence type="ECO:0000256" key="4">
    <source>
        <dbReference type="ARBA" id="ARBA00023015"/>
    </source>
</evidence>
<dbReference type="InterPro" id="IPR046347">
    <property type="entry name" value="bZIP_sf"/>
</dbReference>
<dbReference type="SUPFAM" id="SSF81383">
    <property type="entry name" value="F-box domain"/>
    <property type="match status" value="1"/>
</dbReference>
<protein>
    <recommendedName>
        <fullName evidence="14">BZIP domain-containing protein</fullName>
    </recommendedName>
</protein>
<evidence type="ECO:0000256" key="2">
    <source>
        <dbReference type="ARBA" id="ARBA00004906"/>
    </source>
</evidence>
<dbReference type="PANTHER" id="PTHR47463:SF2">
    <property type="entry name" value="F-BOX PROTEIN SKIP16"/>
    <property type="match status" value="1"/>
</dbReference>
<dbReference type="GO" id="GO:0003700">
    <property type="term" value="F:DNA-binding transcription factor activity"/>
    <property type="evidence" value="ECO:0007669"/>
    <property type="project" value="InterPro"/>
</dbReference>
<dbReference type="GO" id="GO:0003677">
    <property type="term" value="F:DNA binding"/>
    <property type="evidence" value="ECO:0007669"/>
    <property type="project" value="UniProtKB-KW"/>
</dbReference>
<keyword evidence="4" id="KW-0805">Transcription regulation</keyword>
<dbReference type="SUPFAM" id="SSF160631">
    <property type="entry name" value="SMI1/KNR4-like"/>
    <property type="match status" value="1"/>
</dbReference>
<feature type="region of interest" description="Disordered" evidence="9">
    <location>
        <begin position="473"/>
        <end position="504"/>
    </location>
</feature>
<proteinExistence type="predicted"/>
<dbReference type="GO" id="GO:0019005">
    <property type="term" value="C:SCF ubiquitin ligase complex"/>
    <property type="evidence" value="ECO:0000318"/>
    <property type="project" value="GO_Central"/>
</dbReference>